<dbReference type="CAZy" id="GT2">
    <property type="family name" value="Glycosyltransferase Family 2"/>
</dbReference>
<reference evidence="6 7" key="1">
    <citation type="journal article" date="2004" name="Science">
        <title>The genome of the diatom Thalassiosira pseudonana: ecology, evolution, and metabolism.</title>
        <authorList>
            <person name="Armbrust E.V."/>
            <person name="Berges J.A."/>
            <person name="Bowler C."/>
            <person name="Green B.R."/>
            <person name="Martinez D."/>
            <person name="Putnam N.H."/>
            <person name="Zhou S."/>
            <person name="Allen A.E."/>
            <person name="Apt K.E."/>
            <person name="Bechner M."/>
            <person name="Brzezinski M.A."/>
            <person name="Chaal B.K."/>
            <person name="Chiovitti A."/>
            <person name="Davis A.K."/>
            <person name="Demarest M.S."/>
            <person name="Detter J.C."/>
            <person name="Glavina T."/>
            <person name="Goodstein D."/>
            <person name="Hadi M.Z."/>
            <person name="Hellsten U."/>
            <person name="Hildebrand M."/>
            <person name="Jenkins B.D."/>
            <person name="Jurka J."/>
            <person name="Kapitonov V.V."/>
            <person name="Kroger N."/>
            <person name="Lau W.W."/>
            <person name="Lane T.W."/>
            <person name="Larimer F.W."/>
            <person name="Lippmeier J.C."/>
            <person name="Lucas S."/>
            <person name="Medina M."/>
            <person name="Montsant A."/>
            <person name="Obornik M."/>
            <person name="Parker M.S."/>
            <person name="Palenik B."/>
            <person name="Pazour G.J."/>
            <person name="Richardson P.M."/>
            <person name="Rynearson T.A."/>
            <person name="Saito M.A."/>
            <person name="Schwartz D.C."/>
            <person name="Thamatrakoln K."/>
            <person name="Valentin K."/>
            <person name="Vardi A."/>
            <person name="Wilkerson F.P."/>
            <person name="Rokhsar D.S."/>
        </authorList>
    </citation>
    <scope>NUCLEOTIDE SEQUENCE [LARGE SCALE GENOMIC DNA]</scope>
    <source>
        <strain evidence="6 7">CCMP1335</strain>
    </source>
</reference>
<dbReference type="eggNOG" id="ENOG502S8BV">
    <property type="taxonomic scope" value="Eukaryota"/>
</dbReference>
<keyword evidence="2" id="KW-1003">Cell membrane</keyword>
<evidence type="ECO:0000256" key="5">
    <source>
        <dbReference type="ARBA" id="ARBA00023136"/>
    </source>
</evidence>
<evidence type="ECO:0000256" key="1">
    <source>
        <dbReference type="ARBA" id="ARBA00004236"/>
    </source>
</evidence>
<comment type="subcellular location">
    <subcellularLocation>
        <location evidence="1">Cell membrane</location>
    </subcellularLocation>
</comment>
<dbReference type="PaxDb" id="35128-Thaps23540"/>
<evidence type="ECO:0000256" key="2">
    <source>
        <dbReference type="ARBA" id="ARBA00022475"/>
    </source>
</evidence>
<evidence type="ECO:0000313" key="7">
    <source>
        <dbReference type="Proteomes" id="UP000001449"/>
    </source>
</evidence>
<dbReference type="PANTHER" id="PTHR43646">
    <property type="entry name" value="GLYCOSYLTRANSFERASE"/>
    <property type="match status" value="1"/>
</dbReference>
<proteinExistence type="predicted"/>
<accession>B5YNF3</accession>
<dbReference type="PANTHER" id="PTHR43646:SF2">
    <property type="entry name" value="GLYCOSYLTRANSFERASE 2-LIKE DOMAIN-CONTAINING PROTEIN"/>
    <property type="match status" value="1"/>
</dbReference>
<keyword evidence="3" id="KW-0328">Glycosyltransferase</keyword>
<evidence type="ECO:0008006" key="8">
    <source>
        <dbReference type="Google" id="ProtNLM"/>
    </source>
</evidence>
<sequence>MTARNDSEGEAGKELIVNAPVGQSDASDSTTNKDSTTTSDVITNFTIFPYHIGGPHTRLPIVVESFLGWSLCLSCLTVSGYHYAKSILLSSKWYMSMHRRVHGVIHATFWRFVGGDFKIKKLHANTEIERPWIPLTTHSRAELDRCSPWERYLSLVRLLEKQHPETLYPLVPENGDSILDERDYSTKTGMNGGISKRLSNMEDFESLKQKADAELIRVIRHDDVCRRLASLTMRPHDVAIETVATITTQSSSKAKTNSNSVHPKAVGAPATFVPAKICSKTDKETITTTLLQQLPHNRLLRRLYKLWDHFLVLPTLDEAMTFYRLPTTPQVIQTTINNHQNAAYYPYRISLIIPAFHEKGEHLLAKLSNALRSARGPHEIEVIVVDAGGCSDLDLLLSTSSDDGHENAYDEKIGDQSFKQWGRICIVEFQSGGGRGPCLNYGASSSTGRVLTFCHSDATLPRYWDDSIVSTLEHDGMDEEELARKGIARANSCAFAFGIDTSAEGLSMPFAHSTKFYHPPGIRAVETTANIRTHLYSLPYGDQVISLHACVFHFLGGFPDQCLMEDYELVSLLRRRSALFTPPLREFGNATNKEKLAIILGPPALCSPRRWQKFGVLFVTFMNSRLVNLYAGGMKLSPDDLFRLYYDREPPPRLSECSPWELDMVD</sequence>
<reference evidence="6 7" key="2">
    <citation type="journal article" date="2008" name="Nature">
        <title>The Phaeodactylum genome reveals the evolutionary history of diatom genomes.</title>
        <authorList>
            <person name="Bowler C."/>
            <person name="Allen A.E."/>
            <person name="Badger J.H."/>
            <person name="Grimwood J."/>
            <person name="Jabbari K."/>
            <person name="Kuo A."/>
            <person name="Maheswari U."/>
            <person name="Martens C."/>
            <person name="Maumus F."/>
            <person name="Otillar R.P."/>
            <person name="Rayko E."/>
            <person name="Salamov A."/>
            <person name="Vandepoele K."/>
            <person name="Beszteri B."/>
            <person name="Gruber A."/>
            <person name="Heijde M."/>
            <person name="Katinka M."/>
            <person name="Mock T."/>
            <person name="Valentin K."/>
            <person name="Verret F."/>
            <person name="Berges J.A."/>
            <person name="Brownlee C."/>
            <person name="Cadoret J.P."/>
            <person name="Chiovitti A."/>
            <person name="Choi C.J."/>
            <person name="Coesel S."/>
            <person name="De Martino A."/>
            <person name="Detter J.C."/>
            <person name="Durkin C."/>
            <person name="Falciatore A."/>
            <person name="Fournet J."/>
            <person name="Haruta M."/>
            <person name="Huysman M.J."/>
            <person name="Jenkins B.D."/>
            <person name="Jiroutova K."/>
            <person name="Jorgensen R.E."/>
            <person name="Joubert Y."/>
            <person name="Kaplan A."/>
            <person name="Kroger N."/>
            <person name="Kroth P.G."/>
            <person name="La Roche J."/>
            <person name="Lindquist E."/>
            <person name="Lommer M."/>
            <person name="Martin-Jezequel V."/>
            <person name="Lopez P.J."/>
            <person name="Lucas S."/>
            <person name="Mangogna M."/>
            <person name="McGinnis K."/>
            <person name="Medlin L.K."/>
            <person name="Montsant A."/>
            <person name="Oudot-Le Secq M.P."/>
            <person name="Napoli C."/>
            <person name="Obornik M."/>
            <person name="Parker M.S."/>
            <person name="Petit J.L."/>
            <person name="Porcel B.M."/>
            <person name="Poulsen N."/>
            <person name="Robison M."/>
            <person name="Rychlewski L."/>
            <person name="Rynearson T.A."/>
            <person name="Schmutz J."/>
            <person name="Shapiro H."/>
            <person name="Siaut M."/>
            <person name="Stanley M."/>
            <person name="Sussman M.R."/>
            <person name="Taylor A.R."/>
            <person name="Vardi A."/>
            <person name="von Dassow P."/>
            <person name="Vyverman W."/>
            <person name="Willis A."/>
            <person name="Wyrwicz L.S."/>
            <person name="Rokhsar D.S."/>
            <person name="Weissenbach J."/>
            <person name="Armbrust E.V."/>
            <person name="Green B.R."/>
            <person name="Van de Peer Y."/>
            <person name="Grigoriev I.V."/>
        </authorList>
    </citation>
    <scope>NUCLEOTIDE SEQUENCE [LARGE SCALE GENOMIC DNA]</scope>
    <source>
        <strain evidence="6 7">CCMP1335</strain>
    </source>
</reference>
<dbReference type="GO" id="GO:0005886">
    <property type="term" value="C:plasma membrane"/>
    <property type="evidence" value="ECO:0007669"/>
    <property type="project" value="UniProtKB-SubCell"/>
</dbReference>
<dbReference type="GO" id="GO:0016757">
    <property type="term" value="F:glycosyltransferase activity"/>
    <property type="evidence" value="ECO:0007669"/>
    <property type="project" value="UniProtKB-KW"/>
</dbReference>
<dbReference type="Gene3D" id="3.90.550.10">
    <property type="entry name" value="Spore Coat Polysaccharide Biosynthesis Protein SpsA, Chain A"/>
    <property type="match status" value="1"/>
</dbReference>
<dbReference type="STRING" id="35128.B5YNF3"/>
<gene>
    <name evidence="6" type="ORF">THAPS_23540</name>
</gene>
<name>B5YNF3_THAPS</name>
<dbReference type="Proteomes" id="UP000001449">
    <property type="component" value="Chromosome 7"/>
</dbReference>
<dbReference type="InParanoid" id="B5YNF3"/>
<dbReference type="OMA" id="PRRWQKF"/>
<dbReference type="GeneID" id="7447121"/>
<evidence type="ECO:0000313" key="6">
    <source>
        <dbReference type="EMBL" id="ACI64619.1"/>
    </source>
</evidence>
<dbReference type="InterPro" id="IPR029044">
    <property type="entry name" value="Nucleotide-diphossugar_trans"/>
</dbReference>
<evidence type="ECO:0000256" key="3">
    <source>
        <dbReference type="ARBA" id="ARBA00022676"/>
    </source>
</evidence>
<keyword evidence="7" id="KW-1185">Reference proteome</keyword>
<dbReference type="HOGENOM" id="CLU_412537_0_0_1"/>
<dbReference type="SUPFAM" id="SSF53448">
    <property type="entry name" value="Nucleotide-diphospho-sugar transferases"/>
    <property type="match status" value="1"/>
</dbReference>
<dbReference type="KEGG" id="tps:THAPS_23540"/>
<dbReference type="EMBL" id="CP001160">
    <property type="protein sequence ID" value="ACI64619.1"/>
    <property type="molecule type" value="Genomic_DNA"/>
</dbReference>
<dbReference type="AlphaFoldDB" id="B5YNF3"/>
<protein>
    <recommendedName>
        <fullName evidence="8">Glycosyltransferase 2-like domain-containing protein</fullName>
    </recommendedName>
</protein>
<keyword evidence="4" id="KW-0808">Transferase</keyword>
<dbReference type="RefSeq" id="XP_002295902.1">
    <property type="nucleotide sequence ID" value="XM_002295866.1"/>
</dbReference>
<keyword evidence="5" id="KW-0472">Membrane</keyword>
<organism evidence="6 7">
    <name type="scientific">Thalassiosira pseudonana</name>
    <name type="common">Marine diatom</name>
    <name type="synonym">Cyclotella nana</name>
    <dbReference type="NCBI Taxonomy" id="35128"/>
    <lineage>
        <taxon>Eukaryota</taxon>
        <taxon>Sar</taxon>
        <taxon>Stramenopiles</taxon>
        <taxon>Ochrophyta</taxon>
        <taxon>Bacillariophyta</taxon>
        <taxon>Coscinodiscophyceae</taxon>
        <taxon>Thalassiosirophycidae</taxon>
        <taxon>Thalassiosirales</taxon>
        <taxon>Thalassiosiraceae</taxon>
        <taxon>Thalassiosira</taxon>
    </lineage>
</organism>
<evidence type="ECO:0000256" key="4">
    <source>
        <dbReference type="ARBA" id="ARBA00022679"/>
    </source>
</evidence>